<dbReference type="EMBL" id="JBHSQI010000009">
    <property type="protein sequence ID" value="MFC6154943.1"/>
    <property type="molecule type" value="Genomic_DNA"/>
</dbReference>
<proteinExistence type="predicted"/>
<comment type="caution">
    <text evidence="2">The sequence shown here is derived from an EMBL/GenBank/DDBJ whole genome shotgun (WGS) entry which is preliminary data.</text>
</comment>
<feature type="signal peptide" evidence="1">
    <location>
        <begin position="1"/>
        <end position="30"/>
    </location>
</feature>
<evidence type="ECO:0000313" key="3">
    <source>
        <dbReference type="Proteomes" id="UP001596098"/>
    </source>
</evidence>
<dbReference type="RefSeq" id="WP_128221966.1">
    <property type="nucleotide sequence ID" value="NZ_CP034929.1"/>
</dbReference>
<name>A0ABW1R0F2_9ACTN</name>
<evidence type="ECO:0008006" key="4">
    <source>
        <dbReference type="Google" id="ProtNLM"/>
    </source>
</evidence>
<sequence>MPVSRSTRPAVASVAGLLAISLGAALPASAIDSHPGPGVGASWTITPQGIELTPAGPRTARIEYRTVLAGGATAGWNTYAGPLKPHAHDVPGHQEFRALDGEGRATEPAQVPGEQQVSFGVAIGRAVHGRPMQVTVRAQRPFVGPWIPMTGVVRVGGKTYRTELVRGVGSVKVPTTKAGRVAVTAHVEDDHVVTYSLVQTYRPLVAKATTTTTASVSKGRTVKVRVAASGTVHLGGKARVVVKREGRTVARLHARVSARGIATVTLPHQVRAGSGPVTVKARYLGTANLKPSTSRALRVRR</sequence>
<feature type="chain" id="PRO_5047225959" description="Ig-like domain-containing protein" evidence="1">
    <location>
        <begin position="31"/>
        <end position="301"/>
    </location>
</feature>
<dbReference type="Proteomes" id="UP001596098">
    <property type="component" value="Unassembled WGS sequence"/>
</dbReference>
<gene>
    <name evidence="2" type="ORF">ACFPWU_14850</name>
</gene>
<reference evidence="3" key="1">
    <citation type="journal article" date="2019" name="Int. J. Syst. Evol. Microbiol.">
        <title>The Global Catalogue of Microorganisms (GCM) 10K type strain sequencing project: providing services to taxonomists for standard genome sequencing and annotation.</title>
        <authorList>
            <consortium name="The Broad Institute Genomics Platform"/>
            <consortium name="The Broad Institute Genome Sequencing Center for Infectious Disease"/>
            <person name="Wu L."/>
            <person name="Ma J."/>
        </authorList>
    </citation>
    <scope>NUCLEOTIDE SEQUENCE [LARGE SCALE GENOMIC DNA]</scope>
    <source>
        <strain evidence="3">DFY28</strain>
    </source>
</reference>
<organism evidence="2 3">
    <name type="scientific">Nocardioides yefusunii</name>
    <dbReference type="NCBI Taxonomy" id="2500546"/>
    <lineage>
        <taxon>Bacteria</taxon>
        <taxon>Bacillati</taxon>
        <taxon>Actinomycetota</taxon>
        <taxon>Actinomycetes</taxon>
        <taxon>Propionibacteriales</taxon>
        <taxon>Nocardioidaceae</taxon>
        <taxon>Nocardioides</taxon>
    </lineage>
</organism>
<evidence type="ECO:0000256" key="1">
    <source>
        <dbReference type="SAM" id="SignalP"/>
    </source>
</evidence>
<evidence type="ECO:0000313" key="2">
    <source>
        <dbReference type="EMBL" id="MFC6154943.1"/>
    </source>
</evidence>
<accession>A0ABW1R0F2</accession>
<protein>
    <recommendedName>
        <fullName evidence="4">Ig-like domain-containing protein</fullName>
    </recommendedName>
</protein>
<keyword evidence="1" id="KW-0732">Signal</keyword>
<keyword evidence="3" id="KW-1185">Reference proteome</keyword>